<name>A0A1H0CB90_ALLAB</name>
<reference evidence="2 3" key="1">
    <citation type="submission" date="2016-10" db="EMBL/GenBank/DDBJ databases">
        <authorList>
            <person name="de Groot N.N."/>
        </authorList>
    </citation>
    <scope>NUCLEOTIDE SEQUENCE [LARGE SCALE GENOMIC DNA]</scope>
    <source>
        <strain evidence="2 3">DSM 44149</strain>
    </source>
</reference>
<dbReference type="Proteomes" id="UP000183376">
    <property type="component" value="Chromosome I"/>
</dbReference>
<keyword evidence="3" id="KW-1185">Reference proteome</keyword>
<evidence type="ECO:0000313" key="3">
    <source>
        <dbReference type="Proteomes" id="UP000183376"/>
    </source>
</evidence>
<dbReference type="RefSeq" id="WP_030426355.1">
    <property type="nucleotide sequence ID" value="NZ_JOEF01000001.1"/>
</dbReference>
<keyword evidence="1" id="KW-1133">Transmembrane helix</keyword>
<feature type="transmembrane region" description="Helical" evidence="1">
    <location>
        <begin position="25"/>
        <end position="51"/>
    </location>
</feature>
<gene>
    <name evidence="2" type="ORF">SAMN04489726_7125</name>
</gene>
<dbReference type="AlphaFoldDB" id="A0A1H0CB90"/>
<keyword evidence="1" id="KW-0812">Transmembrane</keyword>
<evidence type="ECO:0000256" key="1">
    <source>
        <dbReference type="SAM" id="Phobius"/>
    </source>
</evidence>
<accession>A0A1H0CB90</accession>
<proteinExistence type="predicted"/>
<organism evidence="2 3">
    <name type="scientific">Allokutzneria albata</name>
    <name type="common">Kibdelosporangium albatum</name>
    <dbReference type="NCBI Taxonomy" id="211114"/>
    <lineage>
        <taxon>Bacteria</taxon>
        <taxon>Bacillati</taxon>
        <taxon>Actinomycetota</taxon>
        <taxon>Actinomycetes</taxon>
        <taxon>Pseudonocardiales</taxon>
        <taxon>Pseudonocardiaceae</taxon>
        <taxon>Allokutzneria</taxon>
    </lineage>
</organism>
<dbReference type="STRING" id="211114.SAMN04489726_7125"/>
<keyword evidence="1" id="KW-0472">Membrane</keyword>
<evidence type="ECO:0000313" key="2">
    <source>
        <dbReference type="EMBL" id="SDN55127.1"/>
    </source>
</evidence>
<dbReference type="EMBL" id="LT629701">
    <property type="protein sequence ID" value="SDN55127.1"/>
    <property type="molecule type" value="Genomic_DNA"/>
</dbReference>
<sequence length="60" mass="6223">MRPLLLIPVTWKGLGRLLTGGTGLALALVVIFFVFGATAAIIAAVMVCAALRSIVKALRS</sequence>
<protein>
    <submittedName>
        <fullName evidence="2">Uncharacterized protein</fullName>
    </submittedName>
</protein>